<dbReference type="AlphaFoldDB" id="B6HG68"/>
<evidence type="ECO:0000313" key="3">
    <source>
        <dbReference type="Proteomes" id="UP000000724"/>
    </source>
</evidence>
<keyword evidence="3" id="KW-1185">Reference proteome</keyword>
<keyword evidence="1" id="KW-0732">Signal</keyword>
<accession>B6HG68</accession>
<evidence type="ECO:0000256" key="1">
    <source>
        <dbReference type="SAM" id="SignalP"/>
    </source>
</evidence>
<gene>
    <name evidence="2" type="ORF">Pc20g11310</name>
    <name evidence="2" type="ORF">PCH_Pc20g11310</name>
</gene>
<dbReference type="EMBL" id="AM920435">
    <property type="protein sequence ID" value="CAP86460.1"/>
    <property type="molecule type" value="Genomic_DNA"/>
</dbReference>
<protein>
    <submittedName>
        <fullName evidence="2">Uncharacterized protein</fullName>
    </submittedName>
</protein>
<feature type="signal peptide" evidence="1">
    <location>
        <begin position="1"/>
        <end position="16"/>
    </location>
</feature>
<evidence type="ECO:0000313" key="2">
    <source>
        <dbReference type="EMBL" id="CAP86460.1"/>
    </source>
</evidence>
<dbReference type="VEuPathDB" id="FungiDB:PCH_Pc20g11310"/>
<reference evidence="2 3" key="1">
    <citation type="journal article" date="2008" name="Nat. Biotechnol.">
        <title>Genome sequencing and analysis of the filamentous fungus Penicillium chrysogenum.</title>
        <authorList>
            <person name="van den Berg M.A."/>
            <person name="Albang R."/>
            <person name="Albermann K."/>
            <person name="Badger J.H."/>
            <person name="Daran J.-M."/>
            <person name="Driessen A.J.M."/>
            <person name="Garcia-Estrada C."/>
            <person name="Fedorova N.D."/>
            <person name="Harris D.M."/>
            <person name="Heijne W.H.M."/>
            <person name="Joardar V.S."/>
            <person name="Kiel J.A.K.W."/>
            <person name="Kovalchuk A."/>
            <person name="Martin J.F."/>
            <person name="Nierman W.C."/>
            <person name="Nijland J.G."/>
            <person name="Pronk J.T."/>
            <person name="Roubos J.A."/>
            <person name="van der Klei I.J."/>
            <person name="van Peij N.N.M.E."/>
            <person name="Veenhuis M."/>
            <person name="von Doehren H."/>
            <person name="Wagner C."/>
            <person name="Wortman J.R."/>
            <person name="Bovenberg R.A.L."/>
        </authorList>
    </citation>
    <scope>NUCLEOTIDE SEQUENCE [LARGE SCALE GENOMIC DNA]</scope>
    <source>
        <strain evidence="3">ATCC 28089 / DSM 1075 / NRRL 1951 / Wisconsin 54-1255</strain>
    </source>
</reference>
<organism evidence="2 3">
    <name type="scientific">Penicillium rubens (strain ATCC 28089 / DSM 1075 / NRRL 1951 / Wisconsin 54-1255)</name>
    <name type="common">Penicillium chrysogenum</name>
    <dbReference type="NCBI Taxonomy" id="500485"/>
    <lineage>
        <taxon>Eukaryota</taxon>
        <taxon>Fungi</taxon>
        <taxon>Dikarya</taxon>
        <taxon>Ascomycota</taxon>
        <taxon>Pezizomycotina</taxon>
        <taxon>Eurotiomycetes</taxon>
        <taxon>Eurotiomycetidae</taxon>
        <taxon>Eurotiales</taxon>
        <taxon>Aspergillaceae</taxon>
        <taxon>Penicillium</taxon>
        <taxon>Penicillium chrysogenum species complex</taxon>
    </lineage>
</organism>
<proteinExistence type="predicted"/>
<feature type="chain" id="PRO_5002845656" evidence="1">
    <location>
        <begin position="17"/>
        <end position="115"/>
    </location>
</feature>
<dbReference type="OrthoDB" id="4478296at2759"/>
<dbReference type="HOGENOM" id="CLU_2109833_0_0_1"/>
<name>B6HG68_PENRW</name>
<dbReference type="Proteomes" id="UP000000724">
    <property type="component" value="Contig Pc00c20"/>
</dbReference>
<sequence>MRIIAIFAALLAVAFASPNLEARQQGEACKVVHGASCKSQNAATKRLSWCGRSLGSPPDTKSSLTILLWILRMPSIVGHLVTFANYEYRKIPRVCIRVDPYRVDQATEEHNMQEG</sequence>